<organism evidence="2 3">
    <name type="scientific">Kordia antarctica</name>
    <dbReference type="NCBI Taxonomy" id="1218801"/>
    <lineage>
        <taxon>Bacteria</taxon>
        <taxon>Pseudomonadati</taxon>
        <taxon>Bacteroidota</taxon>
        <taxon>Flavobacteriia</taxon>
        <taxon>Flavobacteriales</taxon>
        <taxon>Flavobacteriaceae</taxon>
        <taxon>Kordia</taxon>
    </lineage>
</organism>
<dbReference type="KEGG" id="kan:IMCC3317_37080"/>
<dbReference type="OrthoDB" id="7432683at2"/>
<evidence type="ECO:0000313" key="2">
    <source>
        <dbReference type="EMBL" id="QHI38317.1"/>
    </source>
</evidence>
<keyword evidence="1" id="KW-0732">Signal</keyword>
<feature type="chain" id="PRO_5029706001" evidence="1">
    <location>
        <begin position="21"/>
        <end position="185"/>
    </location>
</feature>
<evidence type="ECO:0000313" key="3">
    <source>
        <dbReference type="Proteomes" id="UP000464657"/>
    </source>
</evidence>
<dbReference type="RefSeq" id="WP_160130871.1">
    <property type="nucleotide sequence ID" value="NZ_CP019288.1"/>
</dbReference>
<gene>
    <name evidence="2" type="ORF">IMCC3317_37080</name>
</gene>
<keyword evidence="3" id="KW-1185">Reference proteome</keyword>
<proteinExistence type="predicted"/>
<sequence length="185" mass="20910">MFKKFLCVLLLVIVSCKSSVIPLKESANNAIKELGPNPYFEVDGKGVSQKTFTSLNEADITSLSIIYGKEATDLFDEKGKDGVIIVQTKAYARKKFQVLFKTLSQEYSEVITNYEDDEIQYILNKRVLEENFEGSLAMIDENLLKSIKIIDSTKLSRKYGVSGKKVGVVIKSKRPKDLYDSKEKF</sequence>
<accession>A0A7L4ZPA9</accession>
<evidence type="ECO:0000256" key="1">
    <source>
        <dbReference type="SAM" id="SignalP"/>
    </source>
</evidence>
<dbReference type="PROSITE" id="PS51257">
    <property type="entry name" value="PROKAR_LIPOPROTEIN"/>
    <property type="match status" value="1"/>
</dbReference>
<dbReference type="AlphaFoldDB" id="A0A7L4ZPA9"/>
<feature type="signal peptide" evidence="1">
    <location>
        <begin position="1"/>
        <end position="20"/>
    </location>
</feature>
<dbReference type="EMBL" id="CP019288">
    <property type="protein sequence ID" value="QHI38317.1"/>
    <property type="molecule type" value="Genomic_DNA"/>
</dbReference>
<protein>
    <submittedName>
        <fullName evidence="2">Uncharacterized protein</fullName>
    </submittedName>
</protein>
<reference evidence="2 3" key="1">
    <citation type="journal article" date="2013" name="Int. J. Syst. Evol. Microbiol.">
        <title>Kordia antarctica sp. nov., isolated from Antarctic seawater.</title>
        <authorList>
            <person name="Baek K."/>
            <person name="Choi A."/>
            <person name="Kang I."/>
            <person name="Lee K."/>
            <person name="Cho J.C."/>
        </authorList>
    </citation>
    <scope>NUCLEOTIDE SEQUENCE [LARGE SCALE GENOMIC DNA]</scope>
    <source>
        <strain evidence="2 3">IMCC3317</strain>
    </source>
</reference>
<name>A0A7L4ZPA9_9FLAO</name>
<dbReference type="Proteomes" id="UP000464657">
    <property type="component" value="Chromosome"/>
</dbReference>